<protein>
    <submittedName>
        <fullName evidence="2">Uncharacterized protein</fullName>
    </submittedName>
</protein>
<dbReference type="RefSeq" id="WP_269597234.1">
    <property type="nucleotide sequence ID" value="NZ_CP114584.1"/>
</dbReference>
<dbReference type="EMBL" id="CP114584">
    <property type="protein sequence ID" value="WBA13864.1"/>
    <property type="molecule type" value="Genomic_DNA"/>
</dbReference>
<keyword evidence="1" id="KW-1133">Transmembrane helix</keyword>
<sequence length="227" mass="25344">MTTTISLLAGYVIAVSMFYLMGYWTEFGINYLEYITLSEIAIISLDSIFSAFGLTAFGGLLSYIYLGNLFRVGAGRNTPEGKFALKWWKAALAPFVIAIFYSIYIGSPLAMFLIALIFSPIVGLWVANQGFLTEFINNDEIRFLLINMAVLVLFMSYPKGFLDAYSLKNGGSENQVVVAGEQYTYLGKLNTSVFLYKKESNSVLQLTKMPQKIQYLSTQSKNGKSKD</sequence>
<gene>
    <name evidence="2" type="ORF">N7E60_08990</name>
</gene>
<evidence type="ECO:0000256" key="1">
    <source>
        <dbReference type="SAM" id="Phobius"/>
    </source>
</evidence>
<keyword evidence="1" id="KW-0472">Membrane</keyword>
<evidence type="ECO:0000313" key="2">
    <source>
        <dbReference type="EMBL" id="WBA13864.1"/>
    </source>
</evidence>
<feature type="transmembrane region" description="Helical" evidence="1">
    <location>
        <begin position="87"/>
        <end position="104"/>
    </location>
</feature>
<evidence type="ECO:0000313" key="3">
    <source>
        <dbReference type="Proteomes" id="UP001164676"/>
    </source>
</evidence>
<accession>A0ABY7L9D5</accession>
<feature type="transmembrane region" description="Helical" evidence="1">
    <location>
        <begin position="40"/>
        <end position="66"/>
    </location>
</feature>
<reference evidence="2" key="1">
    <citation type="submission" date="2022-09" db="EMBL/GenBank/DDBJ databases">
        <authorList>
            <person name="Li Z.-J."/>
        </authorList>
    </citation>
    <scope>NUCLEOTIDE SEQUENCE</scope>
    <source>
        <strain evidence="2">TGB10</strain>
    </source>
</reference>
<feature type="transmembrane region" description="Helical" evidence="1">
    <location>
        <begin position="7"/>
        <end position="25"/>
    </location>
</feature>
<organism evidence="2 3">
    <name type="scientific">Salinivibrio proteolyticus</name>
    <dbReference type="NCBI Taxonomy" id="334715"/>
    <lineage>
        <taxon>Bacteria</taxon>
        <taxon>Pseudomonadati</taxon>
        <taxon>Pseudomonadota</taxon>
        <taxon>Gammaproteobacteria</taxon>
        <taxon>Vibrionales</taxon>
        <taxon>Vibrionaceae</taxon>
        <taxon>Salinivibrio</taxon>
    </lineage>
</organism>
<dbReference type="Proteomes" id="UP001164676">
    <property type="component" value="Chromosome"/>
</dbReference>
<feature type="transmembrane region" description="Helical" evidence="1">
    <location>
        <begin position="140"/>
        <end position="157"/>
    </location>
</feature>
<keyword evidence="1" id="KW-0812">Transmembrane</keyword>
<proteinExistence type="predicted"/>
<keyword evidence="3" id="KW-1185">Reference proteome</keyword>
<feature type="transmembrane region" description="Helical" evidence="1">
    <location>
        <begin position="110"/>
        <end position="128"/>
    </location>
</feature>
<name>A0ABY7L9D5_9GAMM</name>